<keyword evidence="1" id="KW-0812">Transmembrane</keyword>
<feature type="transmembrane region" description="Helical" evidence="1">
    <location>
        <begin position="46"/>
        <end position="64"/>
    </location>
</feature>
<keyword evidence="3" id="KW-1185">Reference proteome</keyword>
<reference evidence="2 3" key="1">
    <citation type="submission" date="2019-11" db="EMBL/GenBank/DDBJ databases">
        <title>Description of Pedobacter sp. LMG 31462T.</title>
        <authorList>
            <person name="Carlier A."/>
            <person name="Qi S."/>
            <person name="Vandamme P."/>
        </authorList>
    </citation>
    <scope>NUCLEOTIDE SEQUENCE [LARGE SCALE GENOMIC DNA]</scope>
    <source>
        <strain evidence="2 3">LMG 31462</strain>
    </source>
</reference>
<sequence length="260" mass="28604">MQAMQDKDFDQLFKDKFEDAEIRPSTNLWSNIEKELTPKKKRVFPVYWAAAAAVALIAVSVGLLSRETEKMQLQGARVASVLKSNATVNHELTTASTIGATSGTNASNVAPSPSVVPASEEGAELVLAPKVKLRNLVQENNLANVQPDEKIKRHQLKPVEVYSANALEGEVKPILDLPNENVIANVALPDVQNGDQVITETEGKEERKGIRNVGDVINFVVDKLDKRDKKLIQFKTDDDDNSSLIAVNIGILKFNPKRNR</sequence>
<proteinExistence type="predicted"/>
<dbReference type="Proteomes" id="UP000636110">
    <property type="component" value="Unassembled WGS sequence"/>
</dbReference>
<evidence type="ECO:0000313" key="2">
    <source>
        <dbReference type="EMBL" id="MBB2151784.1"/>
    </source>
</evidence>
<organism evidence="2 3">
    <name type="scientific">Pedobacter gandavensis</name>
    <dbReference type="NCBI Taxonomy" id="2679963"/>
    <lineage>
        <taxon>Bacteria</taxon>
        <taxon>Pseudomonadati</taxon>
        <taxon>Bacteroidota</taxon>
        <taxon>Sphingobacteriia</taxon>
        <taxon>Sphingobacteriales</taxon>
        <taxon>Sphingobacteriaceae</taxon>
        <taxon>Pedobacter</taxon>
    </lineage>
</organism>
<dbReference type="EMBL" id="WNXC01000011">
    <property type="protein sequence ID" value="MBB2151784.1"/>
    <property type="molecule type" value="Genomic_DNA"/>
</dbReference>
<evidence type="ECO:0000313" key="3">
    <source>
        <dbReference type="Proteomes" id="UP000636110"/>
    </source>
</evidence>
<accession>A0ABR6F437</accession>
<keyword evidence="1" id="KW-1133">Transmembrane helix</keyword>
<evidence type="ECO:0000256" key="1">
    <source>
        <dbReference type="SAM" id="Phobius"/>
    </source>
</evidence>
<comment type="caution">
    <text evidence="2">The sequence shown here is derived from an EMBL/GenBank/DDBJ whole genome shotgun (WGS) entry which is preliminary data.</text>
</comment>
<protein>
    <submittedName>
        <fullName evidence="2">Uncharacterized protein</fullName>
    </submittedName>
</protein>
<gene>
    <name evidence="2" type="ORF">GM920_23015</name>
</gene>
<dbReference type="RefSeq" id="WP_235964621.1">
    <property type="nucleotide sequence ID" value="NZ_WNXC01000011.1"/>
</dbReference>
<name>A0ABR6F437_9SPHI</name>
<keyword evidence="1" id="KW-0472">Membrane</keyword>